<keyword evidence="4" id="KW-0472">Membrane</keyword>
<keyword evidence="1" id="KW-0677">Repeat</keyword>
<reference evidence="5" key="1">
    <citation type="submission" date="2022-07" db="EMBL/GenBank/DDBJ databases">
        <title>Draft genome sequence of Zalerion maritima ATCC 34329, a (micro)plastics degrading marine fungus.</title>
        <authorList>
            <person name="Paco A."/>
            <person name="Goncalves M.F.M."/>
            <person name="Rocha-Santos T.A.P."/>
            <person name="Alves A."/>
        </authorList>
    </citation>
    <scope>NUCLEOTIDE SEQUENCE</scope>
    <source>
        <strain evidence="5">ATCC 34329</strain>
    </source>
</reference>
<evidence type="ECO:0008006" key="7">
    <source>
        <dbReference type="Google" id="ProtNLM"/>
    </source>
</evidence>
<dbReference type="SUPFAM" id="SSF48403">
    <property type="entry name" value="Ankyrin repeat"/>
    <property type="match status" value="1"/>
</dbReference>
<evidence type="ECO:0000313" key="6">
    <source>
        <dbReference type="Proteomes" id="UP001201980"/>
    </source>
</evidence>
<sequence length="624" mass="68225">MSSNFAFDERDILTLNLPSAGRVQHDDGTIGEPVPAYTETDSQPFEARLDRLNAECERDGIPNPLALPITTWPEYNSMCPGRFTSLRPLPLGCSAPSSASAVSLALDATATPPLLPSSSPSSITTTITTLPTQATTTKLSSSPPSPTNVTPEALARRCAEHKREAVLLSREIISFFFDCIEHKRDDVASALIGSGLIGPMTPNAHGETPLMAAVRVGNLHMVRRLAQLGAPVDELGHLPLDENLRAERMGRGFERRRRRVKWGGGGGASASADAVWEVRLGPERTPLMVAAERGNLAVAKMLMEEFGANDAIVAPDGQIALRLAGRNRHREVVEYLPLRRGGAWRRWKVANRKYMEVARAAALGITGAVVLVGYVLPRAIIWSFPKHIFKFLWGRRKRAGRWCKRQVSELPGRMRTASEKVGRGLKKVPEMSRRAAKGTWKALKKLPKFLNKILEVLWDVGKWTAKFLWRATKATPGVAKKISLWLWEGIEKVGAALGKVGVAMASLIHTALMAIVNFFRGITLGDVWNGFVALLKAIFVSVPQALWSFLKKFGNVSLDAMDALFGLLGVVVWAIGAGIIWLVKYIPERVGRIIAAIGMSIGKGVEEILVWFNPKRVSPSVGTD</sequence>
<keyword evidence="4" id="KW-0812">Transmembrane</keyword>
<evidence type="ECO:0000256" key="1">
    <source>
        <dbReference type="ARBA" id="ARBA00022737"/>
    </source>
</evidence>
<dbReference type="Proteomes" id="UP001201980">
    <property type="component" value="Unassembled WGS sequence"/>
</dbReference>
<dbReference type="PROSITE" id="PS50297">
    <property type="entry name" value="ANK_REP_REGION"/>
    <property type="match status" value="1"/>
</dbReference>
<dbReference type="Pfam" id="PF00023">
    <property type="entry name" value="Ank"/>
    <property type="match status" value="1"/>
</dbReference>
<comment type="caution">
    <text evidence="5">The sequence shown here is derived from an EMBL/GenBank/DDBJ whole genome shotgun (WGS) entry which is preliminary data.</text>
</comment>
<feature type="transmembrane region" description="Helical" evidence="4">
    <location>
        <begin position="357"/>
        <end position="376"/>
    </location>
</feature>
<protein>
    <recommendedName>
        <fullName evidence="7">Ankyrin</fullName>
    </recommendedName>
</protein>
<dbReference type="AlphaFoldDB" id="A0AAD5RL50"/>
<evidence type="ECO:0000256" key="2">
    <source>
        <dbReference type="ARBA" id="ARBA00023043"/>
    </source>
</evidence>
<dbReference type="PROSITE" id="PS50088">
    <property type="entry name" value="ANK_REPEAT"/>
    <property type="match status" value="1"/>
</dbReference>
<dbReference type="SMART" id="SM00248">
    <property type="entry name" value="ANK"/>
    <property type="match status" value="2"/>
</dbReference>
<dbReference type="PANTHER" id="PTHR24171:SF9">
    <property type="entry name" value="ANKYRIN REPEAT DOMAIN-CONTAINING PROTEIN 39"/>
    <property type="match status" value="1"/>
</dbReference>
<dbReference type="InterPro" id="IPR036770">
    <property type="entry name" value="Ankyrin_rpt-contain_sf"/>
</dbReference>
<dbReference type="EMBL" id="JAKWBI020000336">
    <property type="protein sequence ID" value="KAJ2896373.1"/>
    <property type="molecule type" value="Genomic_DNA"/>
</dbReference>
<dbReference type="InterPro" id="IPR002110">
    <property type="entry name" value="Ankyrin_rpt"/>
</dbReference>
<feature type="repeat" description="ANK" evidence="3">
    <location>
        <begin position="205"/>
        <end position="237"/>
    </location>
</feature>
<keyword evidence="4" id="KW-1133">Transmembrane helix</keyword>
<keyword evidence="6" id="KW-1185">Reference proteome</keyword>
<proteinExistence type="predicted"/>
<keyword evidence="2 3" id="KW-0040">ANK repeat</keyword>
<feature type="transmembrane region" description="Helical" evidence="4">
    <location>
        <begin position="531"/>
        <end position="550"/>
    </location>
</feature>
<accession>A0AAD5RL50</accession>
<evidence type="ECO:0000313" key="5">
    <source>
        <dbReference type="EMBL" id="KAJ2896373.1"/>
    </source>
</evidence>
<dbReference type="PANTHER" id="PTHR24171">
    <property type="entry name" value="ANKYRIN REPEAT DOMAIN-CONTAINING PROTEIN 39-RELATED"/>
    <property type="match status" value="1"/>
</dbReference>
<feature type="transmembrane region" description="Helical" evidence="4">
    <location>
        <begin position="496"/>
        <end position="519"/>
    </location>
</feature>
<gene>
    <name evidence="5" type="ORF">MKZ38_005598</name>
</gene>
<evidence type="ECO:0000256" key="4">
    <source>
        <dbReference type="SAM" id="Phobius"/>
    </source>
</evidence>
<name>A0AAD5RL50_9PEZI</name>
<dbReference type="Gene3D" id="1.25.40.20">
    <property type="entry name" value="Ankyrin repeat-containing domain"/>
    <property type="match status" value="1"/>
</dbReference>
<dbReference type="Pfam" id="PF12796">
    <property type="entry name" value="Ank_2"/>
    <property type="match status" value="1"/>
</dbReference>
<evidence type="ECO:0000256" key="3">
    <source>
        <dbReference type="PROSITE-ProRule" id="PRU00023"/>
    </source>
</evidence>
<organism evidence="5 6">
    <name type="scientific">Zalerion maritima</name>
    <dbReference type="NCBI Taxonomy" id="339359"/>
    <lineage>
        <taxon>Eukaryota</taxon>
        <taxon>Fungi</taxon>
        <taxon>Dikarya</taxon>
        <taxon>Ascomycota</taxon>
        <taxon>Pezizomycotina</taxon>
        <taxon>Sordariomycetes</taxon>
        <taxon>Lulworthiomycetidae</taxon>
        <taxon>Lulworthiales</taxon>
        <taxon>Lulworthiaceae</taxon>
        <taxon>Zalerion</taxon>
    </lineage>
</organism>
<feature type="transmembrane region" description="Helical" evidence="4">
    <location>
        <begin position="562"/>
        <end position="583"/>
    </location>
</feature>